<dbReference type="SUPFAM" id="SSF52507">
    <property type="entry name" value="Homo-oligomeric flavin-containing Cys decarboxylases, HFCD"/>
    <property type="match status" value="1"/>
</dbReference>
<proteinExistence type="inferred from homology"/>
<feature type="region of interest" description="Phosphopantothenoylcysteine decarboxylase" evidence="3">
    <location>
        <begin position="1"/>
        <end position="190"/>
    </location>
</feature>
<evidence type="ECO:0000256" key="4">
    <source>
        <dbReference type="RuleBase" id="RU364078"/>
    </source>
</evidence>
<dbReference type="Pfam" id="PF04127">
    <property type="entry name" value="DFP"/>
    <property type="match status" value="1"/>
</dbReference>
<comment type="caution">
    <text evidence="3">Lacks conserved residue(s) required for the propagation of feature annotation.</text>
</comment>
<evidence type="ECO:0000259" key="6">
    <source>
        <dbReference type="Pfam" id="PF04127"/>
    </source>
</evidence>
<dbReference type="GO" id="GO:0004633">
    <property type="term" value="F:phosphopantothenoylcysteine decarboxylase activity"/>
    <property type="evidence" value="ECO:0007669"/>
    <property type="project" value="UniProtKB-UniRule"/>
</dbReference>
<dbReference type="GO" id="GO:0010181">
    <property type="term" value="F:FMN binding"/>
    <property type="evidence" value="ECO:0007669"/>
    <property type="project" value="UniProtKB-UniRule"/>
</dbReference>
<feature type="binding site" evidence="3">
    <location>
        <position position="278"/>
    </location>
    <ligand>
        <name>CTP</name>
        <dbReference type="ChEBI" id="CHEBI:37563"/>
    </ligand>
</feature>
<feature type="region of interest" description="Phosphopantothenate--cysteine ligase" evidence="3">
    <location>
        <begin position="191"/>
        <end position="402"/>
    </location>
</feature>
<dbReference type="NCBIfam" id="TIGR00521">
    <property type="entry name" value="coaBC_dfp"/>
    <property type="match status" value="1"/>
</dbReference>
<keyword evidence="3" id="KW-0511">Multifunctional enzyme</keyword>
<feature type="domain" description="Flavoprotein" evidence="5">
    <location>
        <begin position="7"/>
        <end position="177"/>
    </location>
</feature>
<dbReference type="EMBL" id="VNHQ01000010">
    <property type="protein sequence ID" value="TYP66846.1"/>
    <property type="molecule type" value="Genomic_DNA"/>
</dbReference>
<comment type="catalytic activity">
    <reaction evidence="3 4">
        <text>N-[(R)-4-phosphopantothenoyl]-L-cysteine + H(+) = (R)-4'-phosphopantetheine + CO2</text>
        <dbReference type="Rhea" id="RHEA:16793"/>
        <dbReference type="ChEBI" id="CHEBI:15378"/>
        <dbReference type="ChEBI" id="CHEBI:16526"/>
        <dbReference type="ChEBI" id="CHEBI:59458"/>
        <dbReference type="ChEBI" id="CHEBI:61723"/>
        <dbReference type="EC" id="4.1.1.36"/>
    </reaction>
</comment>
<dbReference type="InterPro" id="IPR007085">
    <property type="entry name" value="DNA/pantothenate-metab_flavo_C"/>
</dbReference>
<dbReference type="AlphaFoldDB" id="A0A5S5BKL9"/>
<comment type="catalytic activity">
    <reaction evidence="3 4">
        <text>(R)-4'-phosphopantothenate + L-cysteine + CTP = N-[(R)-4-phosphopantothenoyl]-L-cysteine + CMP + diphosphate + H(+)</text>
        <dbReference type="Rhea" id="RHEA:19397"/>
        <dbReference type="ChEBI" id="CHEBI:10986"/>
        <dbReference type="ChEBI" id="CHEBI:15378"/>
        <dbReference type="ChEBI" id="CHEBI:33019"/>
        <dbReference type="ChEBI" id="CHEBI:35235"/>
        <dbReference type="ChEBI" id="CHEBI:37563"/>
        <dbReference type="ChEBI" id="CHEBI:59458"/>
        <dbReference type="ChEBI" id="CHEBI:60377"/>
        <dbReference type="EC" id="6.3.2.5"/>
    </reaction>
</comment>
<dbReference type="Gene3D" id="3.40.50.10300">
    <property type="entry name" value="CoaB-like"/>
    <property type="match status" value="1"/>
</dbReference>
<dbReference type="Proteomes" id="UP000324282">
    <property type="component" value="Unassembled WGS sequence"/>
</dbReference>
<gene>
    <name evidence="3" type="primary">coaBC</name>
    <name evidence="7" type="ORF">A9A72_120171</name>
</gene>
<sequence>MQRLYRKRIVLGVGGGIAAYKSAELVRRLRDQGAEVRVVMTSGGREFITPLTLQALSGHPVHMDLLDPAAEAAMGHIELARWADLVLVAPATADLMARLAQGVANDLLTTLVLATNAPVALAPAMNQAMWADPATQANRALLEQRGIRLFGPASGSQACGDVGLGRMLEADDLAQAAADCFERSLLTGKHLLITAGPTQENIDPVRYITNHSSGKMGFALAEAAAEAGARVTLVAGPVFLPTPDRVQRIDVVSARDMLAACEAAMPCDLFIAAAAVADYRPEVVAPHKLKKDPTKGDGLLLQMVRNPDILATLAGRTDRPFSVGFAAETENLLEYATRKLRDKNLDLIVANDVANPSIGFNSEENAVTVIDRQQHETRFSQASKGNIARQLIAFIADRYHQA</sequence>
<evidence type="ECO:0000256" key="3">
    <source>
        <dbReference type="HAMAP-Rule" id="MF_02225"/>
    </source>
</evidence>
<feature type="domain" description="DNA/pantothenate metabolism flavoprotein C-terminal" evidence="6">
    <location>
        <begin position="186"/>
        <end position="397"/>
    </location>
</feature>
<name>A0A5S5BKL9_STUST</name>
<dbReference type="InterPro" id="IPR035929">
    <property type="entry name" value="CoaB-like_sf"/>
</dbReference>
<organism evidence="7 8">
    <name type="scientific">Stutzerimonas stutzeri</name>
    <name type="common">Pseudomonas stutzeri</name>
    <dbReference type="NCBI Taxonomy" id="316"/>
    <lineage>
        <taxon>Bacteria</taxon>
        <taxon>Pseudomonadati</taxon>
        <taxon>Pseudomonadota</taxon>
        <taxon>Gammaproteobacteria</taxon>
        <taxon>Pseudomonadales</taxon>
        <taxon>Pseudomonadaceae</taxon>
        <taxon>Stutzerimonas</taxon>
    </lineage>
</organism>
<keyword evidence="3 4" id="KW-0436">Ligase</keyword>
<keyword evidence="3" id="KW-0460">Magnesium</keyword>
<evidence type="ECO:0000259" key="5">
    <source>
        <dbReference type="Pfam" id="PF02441"/>
    </source>
</evidence>
<evidence type="ECO:0000256" key="2">
    <source>
        <dbReference type="ARBA" id="ARBA00023239"/>
    </source>
</evidence>
<feature type="binding site" evidence="3">
    <location>
        <position position="288"/>
    </location>
    <ligand>
        <name>CTP</name>
        <dbReference type="ChEBI" id="CHEBI:37563"/>
    </ligand>
</feature>
<evidence type="ECO:0000256" key="1">
    <source>
        <dbReference type="ARBA" id="ARBA00022793"/>
    </source>
</evidence>
<dbReference type="SUPFAM" id="SSF102645">
    <property type="entry name" value="CoaB-like"/>
    <property type="match status" value="1"/>
</dbReference>
<dbReference type="GO" id="GO:0015941">
    <property type="term" value="P:pantothenate catabolic process"/>
    <property type="evidence" value="ECO:0007669"/>
    <property type="project" value="InterPro"/>
</dbReference>
<dbReference type="PANTHER" id="PTHR14359:SF6">
    <property type="entry name" value="PHOSPHOPANTOTHENOYLCYSTEINE DECARBOXYLASE"/>
    <property type="match status" value="1"/>
</dbReference>
<dbReference type="InterPro" id="IPR036551">
    <property type="entry name" value="Flavin_trans-like"/>
</dbReference>
<keyword evidence="3 4" id="KW-0288">FMN</keyword>
<dbReference type="PANTHER" id="PTHR14359">
    <property type="entry name" value="HOMO-OLIGOMERIC FLAVIN CONTAINING CYS DECARBOXYLASE FAMILY"/>
    <property type="match status" value="1"/>
</dbReference>
<dbReference type="EC" id="6.3.2.5" evidence="3"/>
<dbReference type="UniPathway" id="UPA00241">
    <property type="reaction ID" value="UER00353"/>
</dbReference>
<evidence type="ECO:0000313" key="8">
    <source>
        <dbReference type="Proteomes" id="UP000324282"/>
    </source>
</evidence>
<dbReference type="Pfam" id="PF02441">
    <property type="entry name" value="Flavoprotein"/>
    <property type="match status" value="1"/>
</dbReference>
<protein>
    <recommendedName>
        <fullName evidence="3">Coenzyme A biosynthesis bifunctional protein CoaBC</fullName>
    </recommendedName>
    <alternativeName>
        <fullName evidence="3">DNA/pantothenate metabolism flavoprotein</fullName>
    </alternativeName>
    <alternativeName>
        <fullName evidence="3">Phosphopantothenoylcysteine synthetase/decarboxylase</fullName>
        <shortName evidence="3">PPCS-PPCDC</shortName>
    </alternativeName>
    <domain>
        <recommendedName>
            <fullName evidence="3">Phosphopantothenoylcysteine decarboxylase</fullName>
            <shortName evidence="3">PPC decarboxylase</shortName>
            <shortName evidence="3">PPC-DC</shortName>
            <ecNumber evidence="3">4.1.1.36</ecNumber>
        </recommendedName>
        <alternativeName>
            <fullName evidence="3">CoaC</fullName>
        </alternativeName>
    </domain>
    <domain>
        <recommendedName>
            <fullName evidence="3">Phosphopantothenate--cysteine ligase</fullName>
            <ecNumber evidence="3">6.3.2.5</ecNumber>
        </recommendedName>
        <alternativeName>
            <fullName evidence="3">CoaB</fullName>
        </alternativeName>
        <alternativeName>
            <fullName evidence="3">Phosphopantothenoylcysteine synthetase</fullName>
            <shortName evidence="3">PPC synthetase</shortName>
            <shortName evidence="3">PPC-S</shortName>
        </alternativeName>
    </domain>
</protein>
<evidence type="ECO:0000313" key="7">
    <source>
        <dbReference type="EMBL" id="TYP66846.1"/>
    </source>
</evidence>
<comment type="function">
    <text evidence="3">Catalyzes two sequential steps in the biosynthesis of coenzyme A. In the first step cysteine is conjugated to 4'-phosphopantothenate to form 4-phosphopantothenoylcysteine. In the second step the latter compound is decarboxylated to form 4'-phosphopantotheine.</text>
</comment>
<comment type="function">
    <text evidence="4">Catalyzes two steps in the biosynthesis of coenzyme A. In the first step cysteine is conjugated to 4'-phosphopantothenate to form 4-phosphopantothenoylcysteine, in the latter compound is decarboxylated to form 4'-phosphopantotheine.</text>
</comment>
<comment type="cofactor">
    <cofactor evidence="3">
        <name>FMN</name>
        <dbReference type="ChEBI" id="CHEBI:58210"/>
    </cofactor>
    <text evidence="3">Binds 1 FMN per subunit.</text>
</comment>
<dbReference type="InterPro" id="IPR005252">
    <property type="entry name" value="CoaBC"/>
</dbReference>
<feature type="binding site" evidence="3">
    <location>
        <position position="325"/>
    </location>
    <ligand>
        <name>CTP</name>
        <dbReference type="ChEBI" id="CHEBI:37563"/>
    </ligand>
</feature>
<comment type="similarity">
    <text evidence="3 4">In the N-terminal section; belongs to the HFCD (homo-oligomeric flavin containing Cys decarboxylase) superfamily.</text>
</comment>
<keyword evidence="3 4" id="KW-0285">Flavoprotein</keyword>
<dbReference type="GO" id="GO:0015937">
    <property type="term" value="P:coenzyme A biosynthetic process"/>
    <property type="evidence" value="ECO:0007669"/>
    <property type="project" value="UniProtKB-UniRule"/>
</dbReference>
<comment type="cofactor">
    <cofactor evidence="3">
        <name>Mg(2+)</name>
        <dbReference type="ChEBI" id="CHEBI:18420"/>
    </cofactor>
</comment>
<comment type="caution">
    <text evidence="7">The sequence shown here is derived from an EMBL/GenBank/DDBJ whole genome shotgun (WGS) entry which is preliminary data.</text>
</comment>
<comment type="pathway">
    <text evidence="3 4">Cofactor biosynthesis; coenzyme A biosynthesis; CoA from (R)-pantothenate: step 3/5.</text>
</comment>
<keyword evidence="3" id="KW-0479">Metal-binding</keyword>
<dbReference type="OrthoDB" id="9802554at2"/>
<comment type="similarity">
    <text evidence="3 4">In the C-terminal section; belongs to the PPC synthetase family.</text>
</comment>
<dbReference type="InterPro" id="IPR003382">
    <property type="entry name" value="Flavoprotein"/>
</dbReference>
<feature type="binding site" evidence="3">
    <location>
        <begin position="307"/>
        <end position="310"/>
    </location>
    <ligand>
        <name>CTP</name>
        <dbReference type="ChEBI" id="CHEBI:37563"/>
    </ligand>
</feature>
<dbReference type="Gene3D" id="3.40.50.1950">
    <property type="entry name" value="Flavin prenyltransferase-like"/>
    <property type="match status" value="1"/>
</dbReference>
<keyword evidence="1 3" id="KW-0210">Decarboxylase</keyword>
<reference evidence="7 8" key="1">
    <citation type="submission" date="2019-07" db="EMBL/GenBank/DDBJ databases">
        <title>Deep subsurface shale carbon reservoir microbial communities from Ohio and West Virginia, USA.</title>
        <authorList>
            <person name="Wrighton K."/>
        </authorList>
    </citation>
    <scope>NUCLEOTIDE SEQUENCE [LARGE SCALE GENOMIC DNA]</scope>
    <source>
        <strain evidence="7 8">NP_8Ht</strain>
    </source>
</reference>
<feature type="active site" description="Proton donor" evidence="3">
    <location>
        <position position="159"/>
    </location>
</feature>
<comment type="pathway">
    <text evidence="3 4">Cofactor biosynthesis; coenzyme A biosynthesis; CoA from (R)-pantothenate: step 2/5.</text>
</comment>
<dbReference type="GO" id="GO:0046872">
    <property type="term" value="F:metal ion binding"/>
    <property type="evidence" value="ECO:0007669"/>
    <property type="project" value="UniProtKB-KW"/>
</dbReference>
<accession>A0A5S5BKL9</accession>
<dbReference type="GO" id="GO:0004632">
    <property type="term" value="F:phosphopantothenate--cysteine ligase activity"/>
    <property type="evidence" value="ECO:0007669"/>
    <property type="project" value="UniProtKB-UniRule"/>
</dbReference>
<keyword evidence="2 3" id="KW-0456">Lyase</keyword>
<dbReference type="HAMAP" id="MF_02225">
    <property type="entry name" value="CoaBC"/>
    <property type="match status" value="1"/>
</dbReference>
<dbReference type="GO" id="GO:0071513">
    <property type="term" value="C:phosphopantothenoylcysteine decarboxylase complex"/>
    <property type="evidence" value="ECO:0007669"/>
    <property type="project" value="TreeGrafter"/>
</dbReference>
<dbReference type="EC" id="4.1.1.36" evidence="3"/>
<feature type="binding site" evidence="3">
    <location>
        <position position="339"/>
    </location>
    <ligand>
        <name>CTP</name>
        <dbReference type="ChEBI" id="CHEBI:37563"/>
    </ligand>
</feature>
<feature type="binding site" evidence="3">
    <location>
        <position position="343"/>
    </location>
    <ligand>
        <name>CTP</name>
        <dbReference type="ChEBI" id="CHEBI:37563"/>
    </ligand>
</feature>
<dbReference type="RefSeq" id="WP_148923923.1">
    <property type="nucleotide sequence ID" value="NZ_VNHQ01000010.1"/>
</dbReference>